<proteinExistence type="predicted"/>
<evidence type="ECO:0000313" key="1">
    <source>
        <dbReference type="EMBL" id="KAH7979562.1"/>
    </source>
</evidence>
<reference evidence="1" key="1">
    <citation type="submission" date="2020-05" db="EMBL/GenBank/DDBJ databases">
        <title>Large-scale comparative analyses of tick genomes elucidate their genetic diversity and vector capacities.</title>
        <authorList>
            <person name="Jia N."/>
            <person name="Wang J."/>
            <person name="Shi W."/>
            <person name="Du L."/>
            <person name="Sun Y."/>
            <person name="Zhan W."/>
            <person name="Jiang J."/>
            <person name="Wang Q."/>
            <person name="Zhang B."/>
            <person name="Ji P."/>
            <person name="Sakyi L.B."/>
            <person name="Cui X."/>
            <person name="Yuan T."/>
            <person name="Jiang B."/>
            <person name="Yang W."/>
            <person name="Lam T.T.-Y."/>
            <person name="Chang Q."/>
            <person name="Ding S."/>
            <person name="Wang X."/>
            <person name="Zhu J."/>
            <person name="Ruan X."/>
            <person name="Zhao L."/>
            <person name="Wei J."/>
            <person name="Que T."/>
            <person name="Du C."/>
            <person name="Cheng J."/>
            <person name="Dai P."/>
            <person name="Han X."/>
            <person name="Huang E."/>
            <person name="Gao Y."/>
            <person name="Liu J."/>
            <person name="Shao H."/>
            <person name="Ye R."/>
            <person name="Li L."/>
            <person name="Wei W."/>
            <person name="Wang X."/>
            <person name="Wang C."/>
            <person name="Yang T."/>
            <person name="Huo Q."/>
            <person name="Li W."/>
            <person name="Guo W."/>
            <person name="Chen H."/>
            <person name="Zhou L."/>
            <person name="Ni X."/>
            <person name="Tian J."/>
            <person name="Zhou Y."/>
            <person name="Sheng Y."/>
            <person name="Liu T."/>
            <person name="Pan Y."/>
            <person name="Xia L."/>
            <person name="Li J."/>
            <person name="Zhao F."/>
            <person name="Cao W."/>
        </authorList>
    </citation>
    <scope>NUCLEOTIDE SEQUENCE</scope>
    <source>
        <strain evidence="1">Dsil-2018</strain>
    </source>
</reference>
<evidence type="ECO:0000313" key="2">
    <source>
        <dbReference type="Proteomes" id="UP000821865"/>
    </source>
</evidence>
<protein>
    <submittedName>
        <fullName evidence="1">Uncharacterized protein</fullName>
    </submittedName>
</protein>
<dbReference type="Proteomes" id="UP000821865">
    <property type="component" value="Chromosome 1"/>
</dbReference>
<organism evidence="1 2">
    <name type="scientific">Dermacentor silvarum</name>
    <name type="common">Tick</name>
    <dbReference type="NCBI Taxonomy" id="543639"/>
    <lineage>
        <taxon>Eukaryota</taxon>
        <taxon>Metazoa</taxon>
        <taxon>Ecdysozoa</taxon>
        <taxon>Arthropoda</taxon>
        <taxon>Chelicerata</taxon>
        <taxon>Arachnida</taxon>
        <taxon>Acari</taxon>
        <taxon>Parasitiformes</taxon>
        <taxon>Ixodida</taxon>
        <taxon>Ixodoidea</taxon>
        <taxon>Ixodidae</taxon>
        <taxon>Rhipicephalinae</taxon>
        <taxon>Dermacentor</taxon>
    </lineage>
</organism>
<gene>
    <name evidence="1" type="ORF">HPB49_009885</name>
</gene>
<keyword evidence="2" id="KW-1185">Reference proteome</keyword>
<name>A0ACB8DYG1_DERSI</name>
<sequence>MASAPCSPLRRMRRLMDSLPEEPPPCRRELASRPLWRRVFVELLGSLLFTVFTVPLQPRRPQAADSGPLQCSVAMGASAAALAHCLAGDLNPAVTLSRLVGRRLSVVRALLCVAAQCSGACLGAAALYGLAPRDQRPAQQPPQQLAQGLHASQAFGVEFLGTVLVALSALATDRAASGPLGVAYAAAALFAYRFTGAGLNPARSLGPALITNTWNHHWVYWAGPMLGGLMAGFTHEYTRGARLGREPAHSLRPSPPAGQPARNNHVKRDISGLEQRHRAHAHVQQRLPRLTRVVRRNTRCSVEDDDTRSRFRRRRRRALIDCACVARILEGPQCGFYGCAAARREGVVLPGHKDGFPALSTEFYGGST</sequence>
<accession>A0ACB8DYG1</accession>
<comment type="caution">
    <text evidence="1">The sequence shown here is derived from an EMBL/GenBank/DDBJ whole genome shotgun (WGS) entry which is preliminary data.</text>
</comment>
<dbReference type="EMBL" id="CM023470">
    <property type="protein sequence ID" value="KAH7979562.1"/>
    <property type="molecule type" value="Genomic_DNA"/>
</dbReference>